<protein>
    <submittedName>
        <fullName evidence="1">Uncharacterized protein</fullName>
    </submittedName>
</protein>
<dbReference type="EMBL" id="MU275904">
    <property type="protein sequence ID" value="KAI0047451.1"/>
    <property type="molecule type" value="Genomic_DNA"/>
</dbReference>
<keyword evidence="2" id="KW-1185">Reference proteome</keyword>
<gene>
    <name evidence="1" type="ORF">FA95DRAFT_1222037</name>
</gene>
<reference evidence="1" key="2">
    <citation type="journal article" date="2022" name="New Phytol.">
        <title>Evolutionary transition to the ectomycorrhizal habit in the genomes of a hyperdiverse lineage of mushroom-forming fungi.</title>
        <authorList>
            <person name="Looney B."/>
            <person name="Miyauchi S."/>
            <person name="Morin E."/>
            <person name="Drula E."/>
            <person name="Courty P.E."/>
            <person name="Kohler A."/>
            <person name="Kuo A."/>
            <person name="LaButti K."/>
            <person name="Pangilinan J."/>
            <person name="Lipzen A."/>
            <person name="Riley R."/>
            <person name="Andreopoulos W."/>
            <person name="He G."/>
            <person name="Johnson J."/>
            <person name="Nolan M."/>
            <person name="Tritt A."/>
            <person name="Barry K.W."/>
            <person name="Grigoriev I.V."/>
            <person name="Nagy L.G."/>
            <person name="Hibbett D."/>
            <person name="Henrissat B."/>
            <person name="Matheny P.B."/>
            <person name="Labbe J."/>
            <person name="Martin F.M."/>
        </authorList>
    </citation>
    <scope>NUCLEOTIDE SEQUENCE</scope>
    <source>
        <strain evidence="1">FP105234-sp</strain>
    </source>
</reference>
<accession>A0ACB8RUK4</accession>
<reference evidence="1" key="1">
    <citation type="submission" date="2021-02" db="EMBL/GenBank/DDBJ databases">
        <authorList>
            <consortium name="DOE Joint Genome Institute"/>
            <person name="Ahrendt S."/>
            <person name="Looney B.P."/>
            <person name="Miyauchi S."/>
            <person name="Morin E."/>
            <person name="Drula E."/>
            <person name="Courty P.E."/>
            <person name="Chicoki N."/>
            <person name="Fauchery L."/>
            <person name="Kohler A."/>
            <person name="Kuo A."/>
            <person name="Labutti K."/>
            <person name="Pangilinan J."/>
            <person name="Lipzen A."/>
            <person name="Riley R."/>
            <person name="Andreopoulos W."/>
            <person name="He G."/>
            <person name="Johnson J."/>
            <person name="Barry K.W."/>
            <person name="Grigoriev I.V."/>
            <person name="Nagy L."/>
            <person name="Hibbett D."/>
            <person name="Henrissat B."/>
            <person name="Matheny P.B."/>
            <person name="Labbe J."/>
            <person name="Martin F."/>
        </authorList>
    </citation>
    <scope>NUCLEOTIDE SEQUENCE</scope>
    <source>
        <strain evidence="1">FP105234-sp</strain>
    </source>
</reference>
<organism evidence="1 2">
    <name type="scientific">Auriscalpium vulgare</name>
    <dbReference type="NCBI Taxonomy" id="40419"/>
    <lineage>
        <taxon>Eukaryota</taxon>
        <taxon>Fungi</taxon>
        <taxon>Dikarya</taxon>
        <taxon>Basidiomycota</taxon>
        <taxon>Agaricomycotina</taxon>
        <taxon>Agaricomycetes</taxon>
        <taxon>Russulales</taxon>
        <taxon>Auriscalpiaceae</taxon>
        <taxon>Auriscalpium</taxon>
    </lineage>
</organism>
<dbReference type="Proteomes" id="UP000814033">
    <property type="component" value="Unassembled WGS sequence"/>
</dbReference>
<evidence type="ECO:0000313" key="1">
    <source>
        <dbReference type="EMBL" id="KAI0047451.1"/>
    </source>
</evidence>
<comment type="caution">
    <text evidence="1">The sequence shown here is derived from an EMBL/GenBank/DDBJ whole genome shotgun (WGS) entry which is preliminary data.</text>
</comment>
<proteinExistence type="predicted"/>
<sequence>MTARSSKSLSTLSVHPASRLTAKTSSGTSPDKSDMLPSSRSDVRRGNMKSVPRSSLNARHSSSPASPLGEIATTPGARRDNSFQCSMVHLLSDTQSFLRLSVENVSQMKRRSPRLSQVSTSSGRSSFSQSKFHEKSGRERSCGTEVAGVAQSVSVICLQPCRISMWRFTWTERAAMGMVVVTPRHADMAGKKIWKSAEDSPSHSIFRLTVASDAIFRCRIRLVHFDDEPRRKRKMRRGRWMMRSAARGISIRGRA</sequence>
<evidence type="ECO:0000313" key="2">
    <source>
        <dbReference type="Proteomes" id="UP000814033"/>
    </source>
</evidence>
<name>A0ACB8RUK4_9AGAM</name>